<dbReference type="PANTHER" id="PTHR46889">
    <property type="entry name" value="TRANSPOSASE INSF FOR INSERTION SEQUENCE IS3B-RELATED"/>
    <property type="match status" value="1"/>
</dbReference>
<dbReference type="SUPFAM" id="SSF53098">
    <property type="entry name" value="Ribonuclease H-like"/>
    <property type="match status" value="1"/>
</dbReference>
<dbReference type="NCBIfam" id="NF033516">
    <property type="entry name" value="transpos_IS3"/>
    <property type="match status" value="1"/>
</dbReference>
<dbReference type="EMBL" id="NWTN01000044">
    <property type="protein sequence ID" value="PRQ64583.1"/>
    <property type="molecule type" value="Genomic_DNA"/>
</dbReference>
<gene>
    <name evidence="2" type="ORF">COR51_26675</name>
</gene>
<dbReference type="Pfam" id="PF00665">
    <property type="entry name" value="rve"/>
    <property type="match status" value="1"/>
</dbReference>
<dbReference type="RefSeq" id="WP_146129689.1">
    <property type="nucleotide sequence ID" value="NZ_NWTN01000044.1"/>
</dbReference>
<dbReference type="PANTHER" id="PTHR46889:SF4">
    <property type="entry name" value="TRANSPOSASE INSO FOR INSERTION SEQUENCE ELEMENT IS911B-RELATED"/>
    <property type="match status" value="1"/>
</dbReference>
<dbReference type="InterPro" id="IPR050900">
    <property type="entry name" value="Transposase_IS3/IS150/IS904"/>
</dbReference>
<dbReference type="Pfam" id="PF13333">
    <property type="entry name" value="rve_2"/>
    <property type="match status" value="1"/>
</dbReference>
<proteinExistence type="predicted"/>
<name>A0ABX5D6F0_9VIBR</name>
<feature type="domain" description="Integrase catalytic" evidence="1">
    <location>
        <begin position="10"/>
        <end position="170"/>
    </location>
</feature>
<dbReference type="InterPro" id="IPR036397">
    <property type="entry name" value="RNaseH_sf"/>
</dbReference>
<organism evidence="2 3">
    <name type="scientific">Vibrio mediterranei</name>
    <dbReference type="NCBI Taxonomy" id="689"/>
    <lineage>
        <taxon>Bacteria</taxon>
        <taxon>Pseudomonadati</taxon>
        <taxon>Pseudomonadota</taxon>
        <taxon>Gammaproteobacteria</taxon>
        <taxon>Vibrionales</taxon>
        <taxon>Vibrionaceae</taxon>
        <taxon>Vibrio</taxon>
    </lineage>
</organism>
<dbReference type="InterPro" id="IPR048020">
    <property type="entry name" value="Transpos_IS3"/>
</dbReference>
<comment type="caution">
    <text evidence="2">The sequence shown here is derived from an EMBL/GenBank/DDBJ whole genome shotgun (WGS) entry which is preliminary data.</text>
</comment>
<reference evidence="2 3" key="1">
    <citation type="submission" date="2018-03" db="EMBL/GenBank/DDBJ databases">
        <title>Genetic Diversity and Phenotypic Plasticity of AHL Mediated Quorum Sensing in Environmental Strains of Vibrio mediterranei.</title>
        <authorList>
            <person name="Lantoine F."/>
            <person name="Vouve F."/>
        </authorList>
    </citation>
    <scope>NUCLEOTIDE SEQUENCE [LARGE SCALE GENOMIC DNA]</scope>
    <source>
        <strain evidence="2 3">17LN0615E</strain>
    </source>
</reference>
<sequence>VYPYLLRDIEVTYPNQAWAIDITYIPMAKGFLYLVAIIDWYSRKVLSWRLSNTMDTSFCIEALEDALKHYGPPDIFNSDQGSQFTSTEFTQKLIEHGVRISMDGKGRWVDNVFIERLWRSLKYEEVYLKAYTTPREAELEIGDYMVFYNEERNHQGLNDLTPDEAYFGRQRYAA</sequence>
<keyword evidence="3" id="KW-1185">Reference proteome</keyword>
<dbReference type="PROSITE" id="PS50994">
    <property type="entry name" value="INTEGRASE"/>
    <property type="match status" value="1"/>
</dbReference>
<accession>A0ABX5D6F0</accession>
<dbReference type="Gene3D" id="3.30.420.10">
    <property type="entry name" value="Ribonuclease H-like superfamily/Ribonuclease H"/>
    <property type="match status" value="1"/>
</dbReference>
<feature type="non-terminal residue" evidence="2">
    <location>
        <position position="1"/>
    </location>
</feature>
<evidence type="ECO:0000313" key="2">
    <source>
        <dbReference type="EMBL" id="PRQ64583.1"/>
    </source>
</evidence>
<dbReference type="Proteomes" id="UP000238163">
    <property type="component" value="Unassembled WGS sequence"/>
</dbReference>
<dbReference type="InterPro" id="IPR012337">
    <property type="entry name" value="RNaseH-like_sf"/>
</dbReference>
<dbReference type="InterPro" id="IPR001584">
    <property type="entry name" value="Integrase_cat-core"/>
</dbReference>
<protein>
    <submittedName>
        <fullName evidence="2">IS3 family transposase</fullName>
    </submittedName>
</protein>
<evidence type="ECO:0000313" key="3">
    <source>
        <dbReference type="Proteomes" id="UP000238163"/>
    </source>
</evidence>
<evidence type="ECO:0000259" key="1">
    <source>
        <dbReference type="PROSITE" id="PS50994"/>
    </source>
</evidence>